<dbReference type="Gene3D" id="1.10.10.60">
    <property type="entry name" value="Homeodomain-like"/>
    <property type="match status" value="1"/>
</dbReference>
<dbReference type="PANTHER" id="PTHR32248:SF4">
    <property type="entry name" value="RNA POLYMERASE SIGMA-54 FACTOR"/>
    <property type="match status" value="1"/>
</dbReference>
<keyword evidence="8 9" id="KW-0804">Transcription</keyword>
<organism evidence="13 14">
    <name type="scientific">Microbaculum marinum</name>
    <dbReference type="NCBI Taxonomy" id="1764581"/>
    <lineage>
        <taxon>Bacteria</taxon>
        <taxon>Pseudomonadati</taxon>
        <taxon>Pseudomonadota</taxon>
        <taxon>Alphaproteobacteria</taxon>
        <taxon>Hyphomicrobiales</taxon>
        <taxon>Tepidamorphaceae</taxon>
        <taxon>Microbaculum</taxon>
    </lineage>
</organism>
<dbReference type="Pfam" id="PF04963">
    <property type="entry name" value="Sigma54_CBD"/>
    <property type="match status" value="1"/>
</dbReference>
<proteinExistence type="inferred from homology"/>
<comment type="similarity">
    <text evidence="1 9">Belongs to the sigma-54 factor family.</text>
</comment>
<dbReference type="NCBIfam" id="NF004596">
    <property type="entry name" value="PRK05932.1-3"/>
    <property type="match status" value="1"/>
</dbReference>
<comment type="function">
    <text evidence="9">Sigma factors are initiation factors that promote the attachment of RNA polymerase to specific initiation sites and are then released.</text>
</comment>
<dbReference type="InterPro" id="IPR038709">
    <property type="entry name" value="RpoN_core-bd_sf"/>
</dbReference>
<dbReference type="InterPro" id="IPR000394">
    <property type="entry name" value="RNA_pol_sigma_54"/>
</dbReference>
<gene>
    <name evidence="13" type="primary">rpoN</name>
    <name evidence="13" type="ORF">V3328_03610</name>
</gene>
<dbReference type="GO" id="GO:0016987">
    <property type="term" value="F:sigma factor activity"/>
    <property type="evidence" value="ECO:0007669"/>
    <property type="project" value="UniProtKB-KW"/>
</dbReference>
<evidence type="ECO:0000256" key="6">
    <source>
        <dbReference type="ARBA" id="ARBA00023082"/>
    </source>
</evidence>
<evidence type="ECO:0000313" key="14">
    <source>
        <dbReference type="Proteomes" id="UP001378188"/>
    </source>
</evidence>
<keyword evidence="3 9" id="KW-0808">Transferase</keyword>
<dbReference type="PROSITE" id="PS50044">
    <property type="entry name" value="SIGMA54_3"/>
    <property type="match status" value="1"/>
</dbReference>
<feature type="domain" description="RNA polymerase sigma factor 54 core-binding" evidence="12">
    <location>
        <begin position="167"/>
        <end position="353"/>
    </location>
</feature>
<sequence length="533" mass="57705">MALSPKLELRQSQSLIMTPQLMQAIKLLQLSNIDLLAYVDAELERNPLLEREDDGGSDDGAGDGHATPEGFDGEAGAGDRGSGDGAAGEPDREGAGAETPGDLFEAARSGDVSSISATLDTDFDNVFDPETVAPANGTAAGGPATDSGWSTVRGDRQPVDGDADFLESALATGTSLQDHLIDQLSVAIAEPKARLIGRHLIDLVDENGYLTEAPAVTAERLGIDEAQVNGVLAVLQTFDPAGVCARDLADCLAIQLRERNRYDPAMRALVDNLDLLARRDIPALKRVCGVDDEDVADMIGELRRLDPKPGQAFGAEPVQPVVPDVFVRPGPDGGWQIELNGDTLPRVLIDQTYYSTVSRSARSESDRAYLSDCLQQANWLVRSLDQRARTILKVSTEIVRQQDAFLSQGVQSLRPLNLRTVADAIRMHESTVSRVTSNKYMATPRGIFELKYFFTTAIAATEGGDAHSAEAVRYRIKELIDAESAQDILSDDAIVRVLRASGVDIARRTVAKYREWMKIPSSVQRRREKRAGL</sequence>
<dbReference type="GO" id="GO:0000428">
    <property type="term" value="C:DNA-directed RNA polymerase complex"/>
    <property type="evidence" value="ECO:0007669"/>
    <property type="project" value="UniProtKB-KW"/>
</dbReference>
<dbReference type="PROSITE" id="PS00717">
    <property type="entry name" value="SIGMA54_1"/>
    <property type="match status" value="1"/>
</dbReference>
<dbReference type="PANTHER" id="PTHR32248">
    <property type="entry name" value="RNA POLYMERASE SIGMA-54 FACTOR"/>
    <property type="match status" value="1"/>
</dbReference>
<evidence type="ECO:0000256" key="5">
    <source>
        <dbReference type="ARBA" id="ARBA00023015"/>
    </source>
</evidence>
<feature type="compositionally biased region" description="Acidic residues" evidence="10">
    <location>
        <begin position="51"/>
        <end position="61"/>
    </location>
</feature>
<dbReference type="Proteomes" id="UP001378188">
    <property type="component" value="Unassembled WGS sequence"/>
</dbReference>
<dbReference type="NCBIfam" id="TIGR02395">
    <property type="entry name" value="rpoN_sigma"/>
    <property type="match status" value="1"/>
</dbReference>
<dbReference type="GO" id="GO:0016779">
    <property type="term" value="F:nucleotidyltransferase activity"/>
    <property type="evidence" value="ECO:0007669"/>
    <property type="project" value="UniProtKB-KW"/>
</dbReference>
<dbReference type="InterPro" id="IPR007634">
    <property type="entry name" value="RNA_pol_sigma_54_DNA-bd"/>
</dbReference>
<feature type="compositionally biased region" description="Gly residues" evidence="10">
    <location>
        <begin position="73"/>
        <end position="86"/>
    </location>
</feature>
<evidence type="ECO:0000256" key="9">
    <source>
        <dbReference type="PIRNR" id="PIRNR000774"/>
    </source>
</evidence>
<dbReference type="Gene3D" id="1.10.10.1330">
    <property type="entry name" value="RNA polymerase sigma-54 factor, core-binding domain"/>
    <property type="match status" value="1"/>
</dbReference>
<keyword evidence="2 9" id="KW-0240">DNA-directed RNA polymerase</keyword>
<evidence type="ECO:0000256" key="1">
    <source>
        <dbReference type="ARBA" id="ARBA00008798"/>
    </source>
</evidence>
<dbReference type="GO" id="GO:0001216">
    <property type="term" value="F:DNA-binding transcription activator activity"/>
    <property type="evidence" value="ECO:0007669"/>
    <property type="project" value="InterPro"/>
</dbReference>
<keyword evidence="6 9" id="KW-0731">Sigma factor</keyword>
<dbReference type="PROSITE" id="PS00718">
    <property type="entry name" value="SIGMA54_2"/>
    <property type="match status" value="1"/>
</dbReference>
<keyword evidence="7 9" id="KW-0238">DNA-binding</keyword>
<dbReference type="InterPro" id="IPR007046">
    <property type="entry name" value="RNA_pol_sigma_54_core-bd"/>
</dbReference>
<dbReference type="Pfam" id="PF00309">
    <property type="entry name" value="Sigma54_AID"/>
    <property type="match status" value="1"/>
</dbReference>
<reference evidence="13 14" key="1">
    <citation type="submission" date="2024-02" db="EMBL/GenBank/DDBJ databases">
        <title>Genome analysis and characterization of Microbaculum marinisediminis sp. nov., isolated from marine sediment.</title>
        <authorList>
            <person name="Du Z.-J."/>
            <person name="Ye Y.-Q."/>
            <person name="Zhang Z.-R."/>
            <person name="Yuan S.-M."/>
            <person name="Zhang X.-Y."/>
        </authorList>
    </citation>
    <scope>NUCLEOTIDE SEQUENCE [LARGE SCALE GENOMIC DNA]</scope>
    <source>
        <strain evidence="13 14">SDUM1044001</strain>
    </source>
</reference>
<evidence type="ECO:0000256" key="2">
    <source>
        <dbReference type="ARBA" id="ARBA00022478"/>
    </source>
</evidence>
<keyword evidence="5 9" id="KW-0805">Transcription regulation</keyword>
<dbReference type="GO" id="GO:0006352">
    <property type="term" value="P:DNA-templated transcription initiation"/>
    <property type="evidence" value="ECO:0007669"/>
    <property type="project" value="InterPro"/>
</dbReference>
<dbReference type="Pfam" id="PF04552">
    <property type="entry name" value="Sigma54_DBD"/>
    <property type="match status" value="1"/>
</dbReference>
<evidence type="ECO:0000259" key="11">
    <source>
        <dbReference type="Pfam" id="PF04552"/>
    </source>
</evidence>
<name>A0AAW9RE55_9HYPH</name>
<evidence type="ECO:0000259" key="12">
    <source>
        <dbReference type="Pfam" id="PF04963"/>
    </source>
</evidence>
<evidence type="ECO:0000256" key="8">
    <source>
        <dbReference type="ARBA" id="ARBA00023163"/>
    </source>
</evidence>
<evidence type="ECO:0000256" key="7">
    <source>
        <dbReference type="ARBA" id="ARBA00023125"/>
    </source>
</evidence>
<keyword evidence="14" id="KW-1185">Reference proteome</keyword>
<evidence type="ECO:0000256" key="3">
    <source>
        <dbReference type="ARBA" id="ARBA00022679"/>
    </source>
</evidence>
<keyword evidence="4 9" id="KW-0548">Nucleotidyltransferase</keyword>
<feature type="domain" description="RNA polymerase sigma factor 54 DNA-binding" evidence="11">
    <location>
        <begin position="368"/>
        <end position="527"/>
    </location>
</feature>
<evidence type="ECO:0000256" key="10">
    <source>
        <dbReference type="SAM" id="MobiDB-lite"/>
    </source>
</evidence>
<dbReference type="GO" id="GO:0003677">
    <property type="term" value="F:DNA binding"/>
    <property type="evidence" value="ECO:0007669"/>
    <property type="project" value="UniProtKB-KW"/>
</dbReference>
<comment type="caution">
    <text evidence="13">The sequence shown here is derived from an EMBL/GenBank/DDBJ whole genome shotgun (WGS) entry which is preliminary data.</text>
</comment>
<dbReference type="AlphaFoldDB" id="A0AAW9RE55"/>
<dbReference type="EMBL" id="JAZHOF010000002">
    <property type="protein sequence ID" value="MEJ8570542.1"/>
    <property type="molecule type" value="Genomic_DNA"/>
</dbReference>
<protein>
    <recommendedName>
        <fullName evidence="9">RNA polymerase sigma-54 factor</fullName>
    </recommendedName>
</protein>
<accession>A0AAW9RE55</accession>
<dbReference type="PRINTS" id="PR00045">
    <property type="entry name" value="SIGMA54FCT"/>
</dbReference>
<dbReference type="RefSeq" id="WP_340328289.1">
    <property type="nucleotide sequence ID" value="NZ_JAZHOF010000002.1"/>
</dbReference>
<feature type="region of interest" description="Disordered" evidence="10">
    <location>
        <begin position="50"/>
        <end position="103"/>
    </location>
</feature>
<dbReference type="NCBIfam" id="NF009118">
    <property type="entry name" value="PRK12469.1"/>
    <property type="match status" value="1"/>
</dbReference>
<evidence type="ECO:0000256" key="4">
    <source>
        <dbReference type="ARBA" id="ARBA00022695"/>
    </source>
</evidence>
<evidence type="ECO:0000313" key="13">
    <source>
        <dbReference type="EMBL" id="MEJ8570542.1"/>
    </source>
</evidence>
<dbReference type="PIRSF" id="PIRSF000774">
    <property type="entry name" value="RpoN"/>
    <property type="match status" value="1"/>
</dbReference>